<dbReference type="InterPro" id="IPR036081">
    <property type="entry name" value="Translin_sf"/>
</dbReference>
<keyword evidence="1" id="KW-0460">Magnesium</keyword>
<dbReference type="GO" id="GO:0043565">
    <property type="term" value="F:sequence-specific DNA binding"/>
    <property type="evidence" value="ECO:0007669"/>
    <property type="project" value="InterPro"/>
</dbReference>
<feature type="binding site" evidence="1">
    <location>
        <position position="101"/>
    </location>
    <ligand>
        <name>Mg(2+)</name>
        <dbReference type="ChEBI" id="CHEBI:18420"/>
    </ligand>
</feature>
<feature type="binding site" evidence="1">
    <location>
        <position position="137"/>
    </location>
    <ligand>
        <name>Mg(2+)</name>
        <dbReference type="ChEBI" id="CHEBI:18420"/>
    </ligand>
</feature>
<gene>
    <name evidence="2" type="ORF">EYH02_02375</name>
</gene>
<dbReference type="Proteomes" id="UP000605805">
    <property type="component" value="Unassembled WGS sequence"/>
</dbReference>
<evidence type="ECO:0000313" key="2">
    <source>
        <dbReference type="EMBL" id="HIP56903.1"/>
    </source>
</evidence>
<dbReference type="Gene3D" id="1.20.58.2140">
    <property type="match status" value="1"/>
</dbReference>
<name>A0A832Z2W2_9CREN</name>
<dbReference type="Pfam" id="PF01997">
    <property type="entry name" value="Translin"/>
    <property type="match status" value="1"/>
</dbReference>
<organism evidence="2 3">
    <name type="scientific">Ignisphaera aggregans</name>
    <dbReference type="NCBI Taxonomy" id="334771"/>
    <lineage>
        <taxon>Archaea</taxon>
        <taxon>Thermoproteota</taxon>
        <taxon>Thermoprotei</taxon>
        <taxon>Desulfurococcales</taxon>
        <taxon>Desulfurococcaceae</taxon>
        <taxon>Ignisphaera</taxon>
    </lineage>
</organism>
<sequence length="218" mass="25537">MSRAEINLERLFEAVKKSVEEIERILQVKDSVREEIIRISRDIIRLSGDVITYVHTGDLEKARESLKRAEDLVRNVMQLVESHPELKYSGIINNALSEFIEATLLLRLVSSGDIPTFSDLGFHYIPYLNGLCDFVGELKRMAIDAMRRDDYSYAQKLLQLMEWIYNEVRKLDYPEALVPGLRHKVDVMRKVIEDLRTFLLDLEKRWTLIRMLEKHTVS</sequence>
<evidence type="ECO:0000256" key="1">
    <source>
        <dbReference type="PIRSR" id="PIRSR602848-1"/>
    </source>
</evidence>
<dbReference type="EMBL" id="DQTV01000045">
    <property type="protein sequence ID" value="HIP56903.1"/>
    <property type="molecule type" value="Genomic_DNA"/>
</dbReference>
<dbReference type="InterPro" id="IPR002848">
    <property type="entry name" value="Translin_fam"/>
</dbReference>
<dbReference type="PANTHER" id="PTHR10741">
    <property type="entry name" value="TRANSLIN AND TRANSLIN ASSOCIATED PROTEIN X"/>
    <property type="match status" value="1"/>
</dbReference>
<dbReference type="AlphaFoldDB" id="A0A832Z2W2"/>
<dbReference type="GO" id="GO:0046872">
    <property type="term" value="F:metal ion binding"/>
    <property type="evidence" value="ECO:0007669"/>
    <property type="project" value="UniProtKB-KW"/>
</dbReference>
<evidence type="ECO:0000313" key="3">
    <source>
        <dbReference type="Proteomes" id="UP000605805"/>
    </source>
</evidence>
<dbReference type="CDD" id="cd14820">
    <property type="entry name" value="TRAX"/>
    <property type="match status" value="1"/>
</dbReference>
<dbReference type="SUPFAM" id="SSF74784">
    <property type="entry name" value="Translin"/>
    <property type="match status" value="1"/>
</dbReference>
<comment type="caution">
    <text evidence="2">The sequence shown here is derived from an EMBL/GenBank/DDBJ whole genome shotgun (WGS) entry which is preliminary data.</text>
</comment>
<proteinExistence type="predicted"/>
<reference evidence="2" key="1">
    <citation type="journal article" date="2020" name="ISME J.">
        <title>Gammaproteobacteria mediating utilization of methyl-, sulfur- and petroleum organic compounds in deep ocean hydrothermal plumes.</title>
        <authorList>
            <person name="Zhou Z."/>
            <person name="Liu Y."/>
            <person name="Pan J."/>
            <person name="Cron B.R."/>
            <person name="Toner B.M."/>
            <person name="Anantharaman K."/>
            <person name="Breier J.A."/>
            <person name="Dick G.J."/>
            <person name="Li M."/>
        </authorList>
    </citation>
    <scope>NUCLEOTIDE SEQUENCE</scope>
    <source>
        <strain evidence="2">SZUA-1435</strain>
    </source>
</reference>
<protein>
    <submittedName>
        <fullName evidence="2">Haloacid dehalogenase</fullName>
    </submittedName>
</protein>
<keyword evidence="1" id="KW-0479">Metal-binding</keyword>
<accession>A0A832Z2W2</accession>
<dbReference type="NCBIfam" id="NF011161">
    <property type="entry name" value="PRK14562.1-6"/>
    <property type="match status" value="1"/>
</dbReference>